<dbReference type="Proteomes" id="UP001595891">
    <property type="component" value="Unassembled WGS sequence"/>
</dbReference>
<dbReference type="Pfam" id="PF13676">
    <property type="entry name" value="TIR_2"/>
    <property type="match status" value="1"/>
</dbReference>
<name>A0ABV9EA40_9ACTN</name>
<dbReference type="InterPro" id="IPR026367">
    <property type="entry name" value="FxsC_C"/>
</dbReference>
<feature type="domain" description="TIR" evidence="2">
    <location>
        <begin position="11"/>
        <end position="126"/>
    </location>
</feature>
<sequence length="428" mass="48246">MSGDSGAGPYFFLSYAHTPRHDFDTGYDPDQWVERLFTDLCRHVTVLSGLNRNAPPGFMDRQLNSGSDWPRRLAESISSCRVFVPLYSRHYFDSEHCGREWTAFSQRILRHHARGSARVDRIVPALWVPVPHDDLPEVARSIQFGHSGLGTSYLEHGFYGIMKLRRFRDAYQMAVYRLARRIVEVGQAAMLTPSDPPPDYESLSNAFGQLDPHRADGLSIRISVIAPDISHLPEDRLPYHYGYTPLEWNPYRPVLGRPLAEHVAEVVRQHGFRVEFGTSEEDAGDFFGDAARTSPGIVLVDAWATVSDRSLKQLRRLGEAGRPWLTVLAPWNPDDAQTMDARSRLRANLMSILQNKAAEGRPTQLSIAMDIETLPQLTKAIPEVAQTAVIQHRLRSPAHPPQGFPSLEFPRLQGVPFPLGDDDTEARR</sequence>
<evidence type="ECO:0000313" key="3">
    <source>
        <dbReference type="EMBL" id="MFC4586302.1"/>
    </source>
</evidence>
<protein>
    <submittedName>
        <fullName evidence="3">TIR-like protein FxsC</fullName>
    </submittedName>
</protein>
<reference evidence="4" key="1">
    <citation type="journal article" date="2019" name="Int. J. Syst. Evol. Microbiol.">
        <title>The Global Catalogue of Microorganisms (GCM) 10K type strain sequencing project: providing services to taxonomists for standard genome sequencing and annotation.</title>
        <authorList>
            <consortium name="The Broad Institute Genomics Platform"/>
            <consortium name="The Broad Institute Genome Sequencing Center for Infectious Disease"/>
            <person name="Wu L."/>
            <person name="Ma J."/>
        </authorList>
    </citation>
    <scope>NUCLEOTIDE SEQUENCE [LARGE SCALE GENOMIC DNA]</scope>
    <source>
        <strain evidence="4">CCUG 49560</strain>
    </source>
</reference>
<accession>A0ABV9EA40</accession>
<dbReference type="SUPFAM" id="SSF52200">
    <property type="entry name" value="Toll/Interleukin receptor TIR domain"/>
    <property type="match status" value="1"/>
</dbReference>
<gene>
    <name evidence="3" type="ORF">ACFO8L_09475</name>
</gene>
<dbReference type="RefSeq" id="WP_262843645.1">
    <property type="nucleotide sequence ID" value="NZ_JANZYP010000020.1"/>
</dbReference>
<dbReference type="InterPro" id="IPR047603">
    <property type="entry name" value="FxsC_N"/>
</dbReference>
<dbReference type="InterPro" id="IPR000157">
    <property type="entry name" value="TIR_dom"/>
</dbReference>
<dbReference type="NCBIfam" id="NF040588">
    <property type="entry name" value="FxsC_Nterm"/>
    <property type="match status" value="1"/>
</dbReference>
<organism evidence="3 4">
    <name type="scientific">Sphaerisporangium corydalis</name>
    <dbReference type="NCBI Taxonomy" id="1441875"/>
    <lineage>
        <taxon>Bacteria</taxon>
        <taxon>Bacillati</taxon>
        <taxon>Actinomycetota</taxon>
        <taxon>Actinomycetes</taxon>
        <taxon>Streptosporangiales</taxon>
        <taxon>Streptosporangiaceae</taxon>
        <taxon>Sphaerisporangium</taxon>
    </lineage>
</organism>
<keyword evidence="4" id="KW-1185">Reference proteome</keyword>
<comment type="caution">
    <text evidence="3">The sequence shown here is derived from an EMBL/GenBank/DDBJ whole genome shotgun (WGS) entry which is preliminary data.</text>
</comment>
<dbReference type="Gene3D" id="3.40.50.10140">
    <property type="entry name" value="Toll/interleukin-1 receptor homology (TIR) domain"/>
    <property type="match status" value="1"/>
</dbReference>
<evidence type="ECO:0000256" key="1">
    <source>
        <dbReference type="SAM" id="MobiDB-lite"/>
    </source>
</evidence>
<dbReference type="EMBL" id="JBHSFN010000004">
    <property type="protein sequence ID" value="MFC4586302.1"/>
    <property type="molecule type" value="Genomic_DNA"/>
</dbReference>
<evidence type="ECO:0000313" key="4">
    <source>
        <dbReference type="Proteomes" id="UP001595891"/>
    </source>
</evidence>
<evidence type="ECO:0000259" key="2">
    <source>
        <dbReference type="Pfam" id="PF13676"/>
    </source>
</evidence>
<feature type="region of interest" description="Disordered" evidence="1">
    <location>
        <begin position="396"/>
        <end position="428"/>
    </location>
</feature>
<dbReference type="NCBIfam" id="TIGR04276">
    <property type="entry name" value="FxsC_Cterm"/>
    <property type="match status" value="1"/>
</dbReference>
<dbReference type="InterPro" id="IPR035897">
    <property type="entry name" value="Toll_tir_struct_dom_sf"/>
</dbReference>
<proteinExistence type="predicted"/>